<name>A0ACC0ZE74_9ROSI</name>
<protein>
    <submittedName>
        <fullName evidence="1">Uncharacterized protein</fullName>
    </submittedName>
</protein>
<organism evidence="1 2">
    <name type="scientific">Pistacia integerrima</name>
    <dbReference type="NCBI Taxonomy" id="434235"/>
    <lineage>
        <taxon>Eukaryota</taxon>
        <taxon>Viridiplantae</taxon>
        <taxon>Streptophyta</taxon>
        <taxon>Embryophyta</taxon>
        <taxon>Tracheophyta</taxon>
        <taxon>Spermatophyta</taxon>
        <taxon>Magnoliopsida</taxon>
        <taxon>eudicotyledons</taxon>
        <taxon>Gunneridae</taxon>
        <taxon>Pentapetalae</taxon>
        <taxon>rosids</taxon>
        <taxon>malvids</taxon>
        <taxon>Sapindales</taxon>
        <taxon>Anacardiaceae</taxon>
        <taxon>Pistacia</taxon>
    </lineage>
</organism>
<accession>A0ACC0ZE74</accession>
<gene>
    <name evidence="1" type="ORF">Pint_00432</name>
</gene>
<proteinExistence type="predicted"/>
<evidence type="ECO:0000313" key="1">
    <source>
        <dbReference type="EMBL" id="KAJ0051446.1"/>
    </source>
</evidence>
<sequence length="975" mass="110873">MVHGLVIKMGFKSEVVVLTAILGFYCDHDMAVAWKLFEKTSNKDVVLCSAMVAACVKNALYIEAVELFREMQCYGVKRNHVTVMSILPACVYISDGLSLGKQIHAFSIRQGFISFTNVQNSLVDMYAKCKDLGASIQVFDGNWKKNLISWRIMIRSCIENDCTRKALGFFSLMQFRCFEPDETMIGDILVALLQLEETTFGLSFHCYLLKKGFLNFSFLGTTLLHMYAKFGELGMARNLFDQLIHKDLIAWSAMISVYAQGGQPYNALTTFKQMQLKNEKPNEFTFVSLLLACSSVGAQELGERTPAYYVIVQIGTQVHRSKVSSAKDGKAWWNEKFIFEFPQSDWRNFTHIKFRIMDVELFTDGGFVGETIYYLGGIISESNDRGSTEVNPAPYNVVLEDDTYKGQIKVGFKFIMKEDKPVQTREFIAHENLPRQSICSFLVNLRKMSWFRAQRLQNRVVNISRFHDHDHGDMALLKGSLSFVKKRIEELGHKKSFTAMENSSHLYENYDPGYQPSPSSIDQNDHSTTETPVYSTMSGDSFAYCRTYSEISTLSDPIDDNSCCSEPFPSNWPPAKSGQTVLSRSGMKQQKTPMDGKLDDQEAGELELEMMKEKFSKLLLGEDMSGSGKGVCTAVTISNAITNLYATVFGQNLRLEPLKPGKKAMWKREMDCLLSVCDYIVEFIPESQNLRDGTQVEIMASRPRADIYINLPALQQLDKMLLELLDSFQGMEFWYAEQGSMSSNSTRSGSFRRVVVQRKEEKWWLPVPCVPQGGLSEKTRKHLRHKRDSANQIHKAAMAINSSILAEMDIPDSYMETLPKSGKACLGDSVYRYMYTTDKFSPDHLLDCLNLSSEHEALELADRVEASMYTWRRKACMSHSKSSWDMVKDLMSDTDRSDKNHILAERADSLLFCLKQRYPELAQTSLDTCKIQYNRDVGQAILESYSRVLEGLAFNIVAWIEDVLFVDRSVRSQDH</sequence>
<dbReference type="EMBL" id="CM047736">
    <property type="protein sequence ID" value="KAJ0051446.1"/>
    <property type="molecule type" value="Genomic_DNA"/>
</dbReference>
<dbReference type="Proteomes" id="UP001163603">
    <property type="component" value="Chromosome 1"/>
</dbReference>
<reference evidence="2" key="1">
    <citation type="journal article" date="2023" name="G3 (Bethesda)">
        <title>Genome assembly and association tests identify interacting loci associated with vigor, precocity, and sex in interspecific pistachio rootstocks.</title>
        <authorList>
            <person name="Palmer W."/>
            <person name="Jacygrad E."/>
            <person name="Sagayaradj S."/>
            <person name="Cavanaugh K."/>
            <person name="Han R."/>
            <person name="Bertier L."/>
            <person name="Beede B."/>
            <person name="Kafkas S."/>
            <person name="Golino D."/>
            <person name="Preece J."/>
            <person name="Michelmore R."/>
        </authorList>
    </citation>
    <scope>NUCLEOTIDE SEQUENCE [LARGE SCALE GENOMIC DNA]</scope>
</reference>
<comment type="caution">
    <text evidence="1">The sequence shown here is derived from an EMBL/GenBank/DDBJ whole genome shotgun (WGS) entry which is preliminary data.</text>
</comment>
<evidence type="ECO:0000313" key="2">
    <source>
        <dbReference type="Proteomes" id="UP001163603"/>
    </source>
</evidence>
<keyword evidence="2" id="KW-1185">Reference proteome</keyword>